<keyword evidence="1" id="KW-0472">Membrane</keyword>
<gene>
    <name evidence="2" type="ORF">QE152_g27072</name>
</gene>
<keyword evidence="1" id="KW-1133">Transmembrane helix</keyword>
<organism evidence="2 3">
    <name type="scientific">Popillia japonica</name>
    <name type="common">Japanese beetle</name>
    <dbReference type="NCBI Taxonomy" id="7064"/>
    <lineage>
        <taxon>Eukaryota</taxon>
        <taxon>Metazoa</taxon>
        <taxon>Ecdysozoa</taxon>
        <taxon>Arthropoda</taxon>
        <taxon>Hexapoda</taxon>
        <taxon>Insecta</taxon>
        <taxon>Pterygota</taxon>
        <taxon>Neoptera</taxon>
        <taxon>Endopterygota</taxon>
        <taxon>Coleoptera</taxon>
        <taxon>Polyphaga</taxon>
        <taxon>Scarabaeiformia</taxon>
        <taxon>Scarabaeidae</taxon>
        <taxon>Rutelinae</taxon>
        <taxon>Popillia</taxon>
    </lineage>
</organism>
<sequence length="94" mass="10818">MEISTEDASGILTYDHPLIFTVFVTSFVAAFAVTILGFIVFYLCNKRRLRSDRTIMANPTYIALDPLKYSHIFAEDTSDDGPRYYPYPMSKKMF</sequence>
<dbReference type="Proteomes" id="UP001458880">
    <property type="component" value="Unassembled WGS sequence"/>
</dbReference>
<dbReference type="AlphaFoldDB" id="A0AAW1JUM8"/>
<evidence type="ECO:0000313" key="3">
    <source>
        <dbReference type="Proteomes" id="UP001458880"/>
    </source>
</evidence>
<proteinExistence type="predicted"/>
<name>A0AAW1JUM8_POPJA</name>
<reference evidence="2 3" key="1">
    <citation type="journal article" date="2024" name="BMC Genomics">
        <title>De novo assembly and annotation of Popillia japonica's genome with initial clues to its potential as an invasive pest.</title>
        <authorList>
            <person name="Cucini C."/>
            <person name="Boschi S."/>
            <person name="Funari R."/>
            <person name="Cardaioli E."/>
            <person name="Iannotti N."/>
            <person name="Marturano G."/>
            <person name="Paoli F."/>
            <person name="Bruttini M."/>
            <person name="Carapelli A."/>
            <person name="Frati F."/>
            <person name="Nardi F."/>
        </authorList>
    </citation>
    <scope>NUCLEOTIDE SEQUENCE [LARGE SCALE GENOMIC DNA]</scope>
    <source>
        <strain evidence="2">DMR45628</strain>
    </source>
</reference>
<keyword evidence="1" id="KW-0812">Transmembrane</keyword>
<comment type="caution">
    <text evidence="2">The sequence shown here is derived from an EMBL/GenBank/DDBJ whole genome shotgun (WGS) entry which is preliminary data.</text>
</comment>
<evidence type="ECO:0000313" key="2">
    <source>
        <dbReference type="EMBL" id="KAK9708681.1"/>
    </source>
</evidence>
<evidence type="ECO:0000256" key="1">
    <source>
        <dbReference type="SAM" id="Phobius"/>
    </source>
</evidence>
<accession>A0AAW1JUM8</accession>
<feature type="transmembrane region" description="Helical" evidence="1">
    <location>
        <begin position="18"/>
        <end position="44"/>
    </location>
</feature>
<protein>
    <submittedName>
        <fullName evidence="2">Uncharacterized protein</fullName>
    </submittedName>
</protein>
<keyword evidence="3" id="KW-1185">Reference proteome</keyword>
<dbReference type="EMBL" id="JASPKY010000323">
    <property type="protein sequence ID" value="KAK9708681.1"/>
    <property type="molecule type" value="Genomic_DNA"/>
</dbReference>